<sequence>MFADYFLDQSRQLQGALHERLEKRGVQLPSKQKDVRVYKELYDFFKDHLPGGFSYAVGKIRNRKHLLNKSCDLLIFKKWCKKFFEMTGGYVLADQLHCFITIETDLNTAQVLNHAALTEAVKTMYAADRELDENAIVPVYSVLFSYKSSIPLLSHRVALEDASREKDIPITRETDMIVVMDQGLILKDWENGGVYRGIETGEDTLMWFYILMLEYLDRDGSLGFDPRSYVKMQKEYREY</sequence>
<accession>A0A833LWW8</accession>
<protein>
    <submittedName>
        <fullName evidence="1">Uncharacterized protein</fullName>
    </submittedName>
</protein>
<dbReference type="EMBL" id="WBUI01000010">
    <property type="protein sequence ID" value="KAB2932210.1"/>
    <property type="molecule type" value="Genomic_DNA"/>
</dbReference>
<comment type="caution">
    <text evidence="1">The sequence shown here is derived from an EMBL/GenBank/DDBJ whole genome shotgun (WGS) entry which is preliminary data.</text>
</comment>
<gene>
    <name evidence="1" type="ORF">F9K24_11440</name>
</gene>
<reference evidence="1 2" key="1">
    <citation type="submission" date="2019-10" db="EMBL/GenBank/DDBJ databases">
        <title>Extracellular Electron Transfer in a Candidatus Methanoperedens spp. Enrichment Culture.</title>
        <authorList>
            <person name="Berger S."/>
            <person name="Rangel Shaw D."/>
            <person name="Berben T."/>
            <person name="In 'T Zandt M."/>
            <person name="Frank J."/>
            <person name="Reimann J."/>
            <person name="Jetten M.S.M."/>
            <person name="Welte C.U."/>
        </authorList>
    </citation>
    <scope>NUCLEOTIDE SEQUENCE [LARGE SCALE GENOMIC DNA]</scope>
    <source>
        <strain evidence="1">SB12</strain>
    </source>
</reference>
<dbReference type="AlphaFoldDB" id="A0A833LWW8"/>
<dbReference type="Proteomes" id="UP000460298">
    <property type="component" value="Unassembled WGS sequence"/>
</dbReference>
<name>A0A833LWW8_9LEPT</name>
<proteinExistence type="predicted"/>
<evidence type="ECO:0000313" key="1">
    <source>
        <dbReference type="EMBL" id="KAB2932210.1"/>
    </source>
</evidence>
<evidence type="ECO:0000313" key="2">
    <source>
        <dbReference type="Proteomes" id="UP000460298"/>
    </source>
</evidence>
<organism evidence="1 2">
    <name type="scientific">Leptonema illini</name>
    <dbReference type="NCBI Taxonomy" id="183"/>
    <lineage>
        <taxon>Bacteria</taxon>
        <taxon>Pseudomonadati</taxon>
        <taxon>Spirochaetota</taxon>
        <taxon>Spirochaetia</taxon>
        <taxon>Leptospirales</taxon>
        <taxon>Leptospiraceae</taxon>
        <taxon>Leptonema</taxon>
    </lineage>
</organism>